<feature type="region of interest" description="Disordered" evidence="1">
    <location>
        <begin position="1"/>
        <end position="22"/>
    </location>
</feature>
<gene>
    <name evidence="2" type="ORF">B296_00011503</name>
</gene>
<comment type="caution">
    <text evidence="2">The sequence shown here is derived from an EMBL/GenBank/DDBJ whole genome shotgun (WGS) entry which is preliminary data.</text>
</comment>
<organism evidence="2 3">
    <name type="scientific">Ensete ventricosum</name>
    <name type="common">Abyssinian banana</name>
    <name type="synonym">Musa ensete</name>
    <dbReference type="NCBI Taxonomy" id="4639"/>
    <lineage>
        <taxon>Eukaryota</taxon>
        <taxon>Viridiplantae</taxon>
        <taxon>Streptophyta</taxon>
        <taxon>Embryophyta</taxon>
        <taxon>Tracheophyta</taxon>
        <taxon>Spermatophyta</taxon>
        <taxon>Magnoliopsida</taxon>
        <taxon>Liliopsida</taxon>
        <taxon>Zingiberales</taxon>
        <taxon>Musaceae</taxon>
        <taxon>Ensete</taxon>
    </lineage>
</organism>
<name>A0A427A2G9_ENSVE</name>
<dbReference type="Proteomes" id="UP000287651">
    <property type="component" value="Unassembled WGS sequence"/>
</dbReference>
<evidence type="ECO:0000313" key="3">
    <source>
        <dbReference type="Proteomes" id="UP000287651"/>
    </source>
</evidence>
<dbReference type="EMBL" id="AMZH03004011">
    <property type="protein sequence ID" value="RRT70457.1"/>
    <property type="molecule type" value="Genomic_DNA"/>
</dbReference>
<evidence type="ECO:0000313" key="2">
    <source>
        <dbReference type="EMBL" id="RRT70457.1"/>
    </source>
</evidence>
<proteinExistence type="predicted"/>
<reference evidence="2 3" key="1">
    <citation type="journal article" date="2014" name="Agronomy (Basel)">
        <title>A Draft Genome Sequence for Ensete ventricosum, the Drought-Tolerant Tree Against Hunger.</title>
        <authorList>
            <person name="Harrison J."/>
            <person name="Moore K.A."/>
            <person name="Paszkiewicz K."/>
            <person name="Jones T."/>
            <person name="Grant M."/>
            <person name="Ambacheew D."/>
            <person name="Muzemil S."/>
            <person name="Studholme D.J."/>
        </authorList>
    </citation>
    <scope>NUCLEOTIDE SEQUENCE [LARGE SCALE GENOMIC DNA]</scope>
</reference>
<sequence length="195" mass="21722">MISRPTMELSNKSTSVSCHGGSSVGMSMEVGRWSSRPSLMTPKPARKGRDRSWFLQLVPNQVQLSRWRSKSAAPQEIISRSSRTSRRRRLCDGLRDDELAVVPSLSRHVADHGLRVGAPSFSDFDRGWKSRPGGSDVAMAAETEEDLLLRSFMAEVSGVERDNEVARDLANGRGTAYLTLGNLMEDMRTSWILRI</sequence>
<protein>
    <submittedName>
        <fullName evidence="2">Uncharacterized protein</fullName>
    </submittedName>
</protein>
<accession>A0A427A2G9</accession>
<evidence type="ECO:0000256" key="1">
    <source>
        <dbReference type="SAM" id="MobiDB-lite"/>
    </source>
</evidence>
<dbReference type="AlphaFoldDB" id="A0A427A2G9"/>
<feature type="compositionally biased region" description="Polar residues" evidence="1">
    <location>
        <begin position="8"/>
        <end position="17"/>
    </location>
</feature>